<dbReference type="Gene3D" id="3.40.190.10">
    <property type="entry name" value="Periplasmic binding protein-like II"/>
    <property type="match status" value="1"/>
</dbReference>
<dbReference type="Proteomes" id="UP000502248">
    <property type="component" value="Chromosome"/>
</dbReference>
<keyword evidence="2" id="KW-0732">Signal</keyword>
<protein>
    <submittedName>
        <fullName evidence="4">ABC transporter substrate-binding protein</fullName>
    </submittedName>
</protein>
<dbReference type="InterPro" id="IPR022627">
    <property type="entry name" value="DUF3502"/>
</dbReference>
<dbReference type="RefSeq" id="WP_169281183.1">
    <property type="nucleotide sequence ID" value="NZ_CP051680.1"/>
</dbReference>
<evidence type="ECO:0000256" key="2">
    <source>
        <dbReference type="SAM" id="SignalP"/>
    </source>
</evidence>
<feature type="chain" id="PRO_5039577374" evidence="2">
    <location>
        <begin position="24"/>
        <end position="507"/>
    </location>
</feature>
<reference evidence="4 5" key="1">
    <citation type="submission" date="2020-04" db="EMBL/GenBank/DDBJ databases">
        <title>Genome sequencing of novel species.</title>
        <authorList>
            <person name="Heo J."/>
            <person name="Kim S.-J."/>
            <person name="Kim J.-S."/>
            <person name="Hong S.-B."/>
            <person name="Kwon S.-W."/>
        </authorList>
    </citation>
    <scope>NUCLEOTIDE SEQUENCE [LARGE SCALE GENOMIC DNA]</scope>
    <source>
        <strain evidence="4 5">MFER-1</strain>
    </source>
</reference>
<dbReference type="EMBL" id="CP051680">
    <property type="protein sequence ID" value="QJD84907.1"/>
    <property type="molecule type" value="Genomic_DNA"/>
</dbReference>
<feature type="compositionally biased region" description="Basic and acidic residues" evidence="1">
    <location>
        <begin position="47"/>
        <end position="59"/>
    </location>
</feature>
<dbReference type="PROSITE" id="PS51257">
    <property type="entry name" value="PROKAR_LIPOPROTEIN"/>
    <property type="match status" value="1"/>
</dbReference>
<dbReference type="Pfam" id="PF12010">
    <property type="entry name" value="DUF3502"/>
    <property type="match status" value="1"/>
</dbReference>
<evidence type="ECO:0000313" key="5">
    <source>
        <dbReference type="Proteomes" id="UP000502248"/>
    </source>
</evidence>
<dbReference type="InterPro" id="IPR050490">
    <property type="entry name" value="Bact_solute-bd_prot1"/>
</dbReference>
<evidence type="ECO:0000256" key="1">
    <source>
        <dbReference type="SAM" id="MobiDB-lite"/>
    </source>
</evidence>
<dbReference type="InterPro" id="IPR006059">
    <property type="entry name" value="SBP"/>
</dbReference>
<accession>A0A7Z2ZNB5</accession>
<dbReference type="Pfam" id="PF01547">
    <property type="entry name" value="SBP_bac_1"/>
    <property type="match status" value="1"/>
</dbReference>
<dbReference type="PANTHER" id="PTHR43649">
    <property type="entry name" value="ARABINOSE-BINDING PROTEIN-RELATED"/>
    <property type="match status" value="1"/>
</dbReference>
<dbReference type="KEGG" id="cheb:HH215_18120"/>
<evidence type="ECO:0000313" key="4">
    <source>
        <dbReference type="EMBL" id="QJD84907.1"/>
    </source>
</evidence>
<evidence type="ECO:0000259" key="3">
    <source>
        <dbReference type="Pfam" id="PF12010"/>
    </source>
</evidence>
<proteinExistence type="predicted"/>
<feature type="region of interest" description="Disordered" evidence="1">
    <location>
        <begin position="29"/>
        <end position="59"/>
    </location>
</feature>
<organism evidence="4 5">
    <name type="scientific">Cohnella herbarum</name>
    <dbReference type="NCBI Taxonomy" id="2728023"/>
    <lineage>
        <taxon>Bacteria</taxon>
        <taxon>Bacillati</taxon>
        <taxon>Bacillota</taxon>
        <taxon>Bacilli</taxon>
        <taxon>Bacillales</taxon>
        <taxon>Paenibacillaceae</taxon>
        <taxon>Cohnella</taxon>
    </lineage>
</organism>
<dbReference type="AlphaFoldDB" id="A0A7Z2ZNB5"/>
<keyword evidence="5" id="KW-1185">Reference proteome</keyword>
<feature type="domain" description="DUF3502" evidence="3">
    <location>
        <begin position="437"/>
        <end position="505"/>
    </location>
</feature>
<dbReference type="SUPFAM" id="SSF53850">
    <property type="entry name" value="Periplasmic binding protein-like II"/>
    <property type="match status" value="1"/>
</dbReference>
<dbReference type="PANTHER" id="PTHR43649:SF17">
    <property type="entry name" value="ABC TRANSPORTER SOLUTE BINDING PROTEIN-SUGAR TRANSPORT"/>
    <property type="match status" value="1"/>
</dbReference>
<feature type="signal peptide" evidence="2">
    <location>
        <begin position="1"/>
        <end position="23"/>
    </location>
</feature>
<gene>
    <name evidence="4" type="ORF">HH215_18120</name>
</gene>
<sequence>MFNKNKKWVGLIAFVLVVSVVMAGCSGGNKENKSSNGGASQTPADSIESKQPESEGKKEEPVKLIWYTIGTPPTDLAKVNDEINKHILPKINATVEMKLLDWGEYDQKMKIIIGSGEAYDIAFTSSWANDYFGNSKKGAFYELDSLIEQYGQGVKSALNPAFLEGTKVNGHNYGLPTNKELPQQRVFRFNMEMVDKHGLDIANVKTIDDLEPLLKAFKEKEPGIAAIPGTPMEFLPFDYPITDLPFIGVAMDTQDYKLINTWDTPETMKYLKTMHKYYEAGYLPMDVATLKDAGDYFKTGKWLTDTADTQPYADNLWSGDAGYKVVSMPMHDPIAFNWSVAGALQAINAKSKHPEKAMEFLNLLYTDAELINLVDFGIENVHYKKTGDNTKDAIPDSGYGFPAFSVGNLMLTYLNTADPADKWDQFKKFNDSSKNSPLLGFQVDTTNITTELANLKNTKEATYKSLFSGTLDPETNIPKITQKLKDNGLDKVMAELQKQIDEWRAKQ</sequence>
<name>A0A7Z2ZNB5_9BACL</name>